<dbReference type="RefSeq" id="XP_022467295.1">
    <property type="nucleotide sequence ID" value="XM_022611061.1"/>
</dbReference>
<reference evidence="2 3" key="1">
    <citation type="journal article" date="2011" name="Proc. Natl. Acad. Sci. U.S.A.">
        <title>Evolutionary erosion of yeast sex chromosomes by mating-type switching accidents.</title>
        <authorList>
            <person name="Gordon J.L."/>
            <person name="Armisen D."/>
            <person name="Proux-Wera E."/>
            <person name="Oheigeartaigh S.S."/>
            <person name="Byrne K.P."/>
            <person name="Wolfe K.H."/>
        </authorList>
    </citation>
    <scope>NUCLEOTIDE SEQUENCE [LARGE SCALE GENOMIC DNA]</scope>
    <source>
        <strain evidence="3">ATCC MYA-139 / BCRC 22969 / CBS 8797 / CCRC 22969 / KCTC 17520 / NBRC 10181 / NCYC 3082</strain>
    </source>
</reference>
<evidence type="ECO:0000313" key="2">
    <source>
        <dbReference type="EMBL" id="CCK73051.1"/>
    </source>
</evidence>
<accession>J7SBH6</accession>
<feature type="compositionally biased region" description="Polar residues" evidence="1">
    <location>
        <begin position="17"/>
        <end position="27"/>
    </location>
</feature>
<keyword evidence="3" id="KW-1185">Reference proteome</keyword>
<dbReference type="AlphaFoldDB" id="J7SBH6"/>
<dbReference type="HOGENOM" id="CLU_520799_0_0_1"/>
<proteinExistence type="predicted"/>
<feature type="compositionally biased region" description="Low complexity" evidence="1">
    <location>
        <begin position="219"/>
        <end position="231"/>
    </location>
</feature>
<dbReference type="eggNOG" id="ENOG502S4KQ">
    <property type="taxonomic scope" value="Eukaryota"/>
</dbReference>
<dbReference type="GeneID" id="34528831"/>
<evidence type="ECO:0000313" key="3">
    <source>
        <dbReference type="Proteomes" id="UP000006310"/>
    </source>
</evidence>
<feature type="compositionally biased region" description="Polar residues" evidence="1">
    <location>
        <begin position="327"/>
        <end position="360"/>
    </location>
</feature>
<sequence length="523" mass="56299">MSRFECATPSQDDRLQFNMTQPPSPTLSERSLIFERDVQEGSSFLPIAANATEGNSTATSASITNLNGLSKQRSYSQSIPITRSNSAAYVPGFISRLADWGVPRSLEPLMTSPTAPPLAPTPVVLNRRLSRTNSHSSSNVLCQGGSVLLSNSLSTPGLNNHVHHNRRRTLENMVAPALDASCSLLADESTDLENVDVVHSRSSSVIGLDMALGYMRSNPRSRNNSNIPASSVAPNYKPTGNDHTVEDSNGKTLNFYSYAALRTDEMTSGNSQIASRPGSVSSHCSTGCKPSHSPNIFQQQQFKTGGTADGPGSPVLNPFLGRRESSPYLSLSPPQNCRRLSNTNHINGGAKTPTSPLNGNQFSILSSNMASVLLQDSSKHAPLKKPNRLRNNSLGVEKFGGKLGQLSRFHIESDNDDALSDADIDVPDRAHSCIQEGIISTAPLSKKRTGSTNTTIPLLASPYEGQTIHTPVGRTVTFLDRKNGSASVIQLQPTPVSYGVENQLQTEKLGDVLRRRLSESRPE</sequence>
<feature type="region of interest" description="Disordered" evidence="1">
    <location>
        <begin position="219"/>
        <end position="248"/>
    </location>
</feature>
<feature type="region of interest" description="Disordered" evidence="1">
    <location>
        <begin position="302"/>
        <end position="360"/>
    </location>
</feature>
<dbReference type="OrthoDB" id="5364312at2759"/>
<feature type="region of interest" description="Disordered" evidence="1">
    <location>
        <begin position="1"/>
        <end position="27"/>
    </location>
</feature>
<organism evidence="2 3">
    <name type="scientific">Huiozyma naganishii (strain ATCC MYA-139 / BCRC 22969 / CBS 8797 / KCTC 17520 / NBRC 10181 / NCYC 3082 / Yp74L-3)</name>
    <name type="common">Yeast</name>
    <name type="synonym">Kazachstania naganishii</name>
    <dbReference type="NCBI Taxonomy" id="1071383"/>
    <lineage>
        <taxon>Eukaryota</taxon>
        <taxon>Fungi</taxon>
        <taxon>Dikarya</taxon>
        <taxon>Ascomycota</taxon>
        <taxon>Saccharomycotina</taxon>
        <taxon>Saccharomycetes</taxon>
        <taxon>Saccharomycetales</taxon>
        <taxon>Saccharomycetaceae</taxon>
        <taxon>Huiozyma</taxon>
    </lineage>
</organism>
<dbReference type="Proteomes" id="UP000006310">
    <property type="component" value="Chromosome 13"/>
</dbReference>
<gene>
    <name evidence="2" type="primary">KNAG0M01980</name>
    <name evidence="2" type="ordered locus">KNAG_0M01980</name>
</gene>
<name>J7SBH6_HUIN7</name>
<dbReference type="KEGG" id="kng:KNAG_0M01980"/>
<reference evidence="3" key="2">
    <citation type="submission" date="2012-08" db="EMBL/GenBank/DDBJ databases">
        <title>Genome sequence of Kazachstania naganishii.</title>
        <authorList>
            <person name="Gordon J.L."/>
            <person name="Armisen D."/>
            <person name="Proux-Wera E."/>
            <person name="OhEigeartaigh S.S."/>
            <person name="Byrne K.P."/>
            <person name="Wolfe K.H."/>
        </authorList>
    </citation>
    <scope>NUCLEOTIDE SEQUENCE [LARGE SCALE GENOMIC DNA]</scope>
    <source>
        <strain evidence="3">ATCC MYA-139 / BCRC 22969 / CBS 8797 / CCRC 22969 / KCTC 17520 / NBRC 10181 / NCYC 3082</strain>
    </source>
</reference>
<dbReference type="EMBL" id="HE978326">
    <property type="protein sequence ID" value="CCK73051.1"/>
    <property type="molecule type" value="Genomic_DNA"/>
</dbReference>
<evidence type="ECO:0000256" key="1">
    <source>
        <dbReference type="SAM" id="MobiDB-lite"/>
    </source>
</evidence>
<protein>
    <submittedName>
        <fullName evidence="2">Uncharacterized protein</fullName>
    </submittedName>
</protein>